<feature type="non-terminal residue" evidence="1">
    <location>
        <position position="1"/>
    </location>
</feature>
<dbReference type="AlphaFoldDB" id="A0A559GBK1"/>
<keyword evidence="1" id="KW-0067">ATP-binding</keyword>
<evidence type="ECO:0000313" key="2">
    <source>
        <dbReference type="Proteomes" id="UP000315060"/>
    </source>
</evidence>
<name>A0A559GBK1_STREE</name>
<evidence type="ECO:0000313" key="1">
    <source>
        <dbReference type="EMBL" id="TVX60462.1"/>
    </source>
</evidence>
<comment type="caution">
    <text evidence="1">The sequence shown here is derived from an EMBL/GenBank/DDBJ whole genome shotgun (WGS) entry which is preliminary data.</text>
</comment>
<dbReference type="Proteomes" id="UP000315060">
    <property type="component" value="Unassembled WGS sequence"/>
</dbReference>
<keyword evidence="1" id="KW-0547">Nucleotide-binding</keyword>
<reference evidence="1 2" key="1">
    <citation type="submission" date="2019-07" db="EMBL/GenBank/DDBJ databases">
        <authorList>
            <person name="Mohale T."/>
        </authorList>
    </citation>
    <scope>NUCLEOTIDE SEQUENCE [LARGE SCALE GENOMIC DNA]</scope>
    <source>
        <strain evidence="1 2">NTPn 59</strain>
    </source>
</reference>
<organism evidence="1 2">
    <name type="scientific">Streptococcus pneumoniae</name>
    <dbReference type="NCBI Taxonomy" id="1313"/>
    <lineage>
        <taxon>Bacteria</taxon>
        <taxon>Bacillati</taxon>
        <taxon>Bacillota</taxon>
        <taxon>Bacilli</taxon>
        <taxon>Lactobacillales</taxon>
        <taxon>Streptococcaceae</taxon>
        <taxon>Streptococcus</taxon>
    </lineage>
</organism>
<sequence>HILSELYLVANRFGLLDQGKIIREISKAEFETLSEDYIVLKTADQERACQVLKEQIQLQFKVVNPENEIHIFGNEQDVKQILKQLTLADVAIDEIYFARQNLEEYFTQLVE</sequence>
<proteinExistence type="predicted"/>
<gene>
    <name evidence="1" type="ORF">AZJ28_14130</name>
</gene>
<dbReference type="EMBL" id="VMYC01000645">
    <property type="protein sequence ID" value="TVX60462.1"/>
    <property type="molecule type" value="Genomic_DNA"/>
</dbReference>
<dbReference type="GO" id="GO:0005524">
    <property type="term" value="F:ATP binding"/>
    <property type="evidence" value="ECO:0007669"/>
    <property type="project" value="UniProtKB-KW"/>
</dbReference>
<accession>A0A559GBK1</accession>
<protein>
    <submittedName>
        <fullName evidence="1">ABC transporter ATP-binding protein</fullName>
    </submittedName>
</protein>